<evidence type="ECO:0000313" key="3">
    <source>
        <dbReference type="Proteomes" id="UP001066276"/>
    </source>
</evidence>
<dbReference type="Proteomes" id="UP001066276">
    <property type="component" value="Chromosome 9"/>
</dbReference>
<sequence length="143" mass="15251">MQRGQRLAIPRMETHRGATRELDPGREDSASPCPQWKHTQALHVSWTREGGQRLAMPQWKHTQALQRPETLRGARGALFVTDDVTAALSTSAVAFANASVIGNLVKVAGPRGALFTSLAERGAPGSDLPVKGPVVTALPGRAV</sequence>
<proteinExistence type="predicted"/>
<gene>
    <name evidence="2" type="ORF">NDU88_000584</name>
</gene>
<evidence type="ECO:0000256" key="1">
    <source>
        <dbReference type="SAM" id="MobiDB-lite"/>
    </source>
</evidence>
<accession>A0AAV7ML98</accession>
<organism evidence="2 3">
    <name type="scientific">Pleurodeles waltl</name>
    <name type="common">Iberian ribbed newt</name>
    <dbReference type="NCBI Taxonomy" id="8319"/>
    <lineage>
        <taxon>Eukaryota</taxon>
        <taxon>Metazoa</taxon>
        <taxon>Chordata</taxon>
        <taxon>Craniata</taxon>
        <taxon>Vertebrata</taxon>
        <taxon>Euteleostomi</taxon>
        <taxon>Amphibia</taxon>
        <taxon>Batrachia</taxon>
        <taxon>Caudata</taxon>
        <taxon>Salamandroidea</taxon>
        <taxon>Salamandridae</taxon>
        <taxon>Pleurodelinae</taxon>
        <taxon>Pleurodeles</taxon>
    </lineage>
</organism>
<evidence type="ECO:0000313" key="2">
    <source>
        <dbReference type="EMBL" id="KAJ1103157.1"/>
    </source>
</evidence>
<feature type="region of interest" description="Disordered" evidence="1">
    <location>
        <begin position="1"/>
        <end position="33"/>
    </location>
</feature>
<comment type="caution">
    <text evidence="2">The sequence shown here is derived from an EMBL/GenBank/DDBJ whole genome shotgun (WGS) entry which is preliminary data.</text>
</comment>
<keyword evidence="3" id="KW-1185">Reference proteome</keyword>
<feature type="compositionally biased region" description="Basic and acidic residues" evidence="1">
    <location>
        <begin position="12"/>
        <end position="29"/>
    </location>
</feature>
<name>A0AAV7ML98_PLEWA</name>
<reference evidence="2" key="1">
    <citation type="journal article" date="2022" name="bioRxiv">
        <title>Sequencing and chromosome-scale assembly of the giantPleurodeles waltlgenome.</title>
        <authorList>
            <person name="Brown T."/>
            <person name="Elewa A."/>
            <person name="Iarovenko S."/>
            <person name="Subramanian E."/>
            <person name="Araus A.J."/>
            <person name="Petzold A."/>
            <person name="Susuki M."/>
            <person name="Suzuki K.-i.T."/>
            <person name="Hayashi T."/>
            <person name="Toyoda A."/>
            <person name="Oliveira C."/>
            <person name="Osipova E."/>
            <person name="Leigh N.D."/>
            <person name="Simon A."/>
            <person name="Yun M.H."/>
        </authorList>
    </citation>
    <scope>NUCLEOTIDE SEQUENCE</scope>
    <source>
        <strain evidence="2">20211129_DDA</strain>
        <tissue evidence="2">Liver</tissue>
    </source>
</reference>
<dbReference type="EMBL" id="JANPWB010000013">
    <property type="protein sequence ID" value="KAJ1103157.1"/>
    <property type="molecule type" value="Genomic_DNA"/>
</dbReference>
<dbReference type="AlphaFoldDB" id="A0AAV7ML98"/>
<protein>
    <submittedName>
        <fullName evidence="2">Uncharacterized protein</fullName>
    </submittedName>
</protein>